<dbReference type="EMBL" id="FQVH01000056">
    <property type="protein sequence ID" value="SHF87215.1"/>
    <property type="molecule type" value="Genomic_DNA"/>
</dbReference>
<organism evidence="2 3">
    <name type="scientific">Caldanaerobius fijiensis DSM 17918</name>
    <dbReference type="NCBI Taxonomy" id="1121256"/>
    <lineage>
        <taxon>Bacteria</taxon>
        <taxon>Bacillati</taxon>
        <taxon>Bacillota</taxon>
        <taxon>Clostridia</taxon>
        <taxon>Thermoanaerobacterales</taxon>
        <taxon>Thermoanaerobacteraceae</taxon>
        <taxon>Caldanaerobius</taxon>
    </lineage>
</organism>
<dbReference type="Pfam" id="PF07796">
    <property type="entry name" value="DUF1638"/>
    <property type="match status" value="1"/>
</dbReference>
<keyword evidence="3" id="KW-1185">Reference proteome</keyword>
<evidence type="ECO:0000313" key="2">
    <source>
        <dbReference type="EMBL" id="SHF87215.1"/>
    </source>
</evidence>
<dbReference type="InterPro" id="IPR012437">
    <property type="entry name" value="DUF1638"/>
</dbReference>
<gene>
    <name evidence="2" type="ORF">SAMN02746089_02694</name>
</gene>
<evidence type="ECO:0000313" key="3">
    <source>
        <dbReference type="Proteomes" id="UP000184088"/>
    </source>
</evidence>
<accession>A0A1M5F6U3</accession>
<proteinExistence type="predicted"/>
<protein>
    <recommendedName>
        <fullName evidence="1">DUF1638 domain-containing protein</fullName>
    </recommendedName>
</protein>
<reference evidence="2 3" key="1">
    <citation type="submission" date="2016-11" db="EMBL/GenBank/DDBJ databases">
        <authorList>
            <person name="Jaros S."/>
            <person name="Januszkiewicz K."/>
            <person name="Wedrychowicz H."/>
        </authorList>
    </citation>
    <scope>NUCLEOTIDE SEQUENCE [LARGE SCALE GENOMIC DNA]</scope>
    <source>
        <strain evidence="2 3">DSM 17918</strain>
    </source>
</reference>
<name>A0A1M5F6U3_9THEO</name>
<dbReference type="AlphaFoldDB" id="A0A1M5F6U3"/>
<dbReference type="RefSeq" id="WP_073346479.1">
    <property type="nucleotide sequence ID" value="NZ_FQVH01000056.1"/>
</dbReference>
<sequence>MKLKVIACKVLLRELYYLAYKSSNIVDIYWLRQALHNEPEKLRRTLQKAIHEIEAEDESYDALCLGYGLCSNGIVGIRSEKYSLVVPRAHDCITLLLGSKEKYQEIFHSHNGGIYWYSPGWIEHSIQPGKERYDMVYKDYVEKYGEDNAQYLMDMEQNWMKAYENAIYINWAQFNTVEYVEYTRQCAEFLKWRWEVVEGSDSLLRDMLEGRWDEERFLVVSPGKTIKPTYREDIIGLSDSSEYEIC</sequence>
<dbReference type="Proteomes" id="UP000184088">
    <property type="component" value="Unassembled WGS sequence"/>
</dbReference>
<dbReference type="STRING" id="1121256.SAMN02746089_02694"/>
<dbReference type="OrthoDB" id="9787351at2"/>
<evidence type="ECO:0000259" key="1">
    <source>
        <dbReference type="Pfam" id="PF07796"/>
    </source>
</evidence>
<feature type="domain" description="DUF1638" evidence="1">
    <location>
        <begin position="30"/>
        <end position="208"/>
    </location>
</feature>